<comment type="caution">
    <text evidence="8">The sequence shown here is derived from an EMBL/GenBank/DDBJ whole genome shotgun (WGS) entry which is preliminary data.</text>
</comment>
<dbReference type="Gene3D" id="3.90.180.10">
    <property type="entry name" value="Medium-chain alcohol dehydrogenases, catalytic domain"/>
    <property type="match status" value="2"/>
</dbReference>
<proteinExistence type="inferred from homology"/>
<dbReference type="PANTHER" id="PTHR43350">
    <property type="entry name" value="NAD-DEPENDENT ALCOHOL DEHYDROGENASE"/>
    <property type="match status" value="1"/>
</dbReference>
<dbReference type="InterPro" id="IPR036291">
    <property type="entry name" value="NAD(P)-bd_dom_sf"/>
</dbReference>
<keyword evidence="4" id="KW-0862">Zinc</keyword>
<dbReference type="InterPro" id="IPR013154">
    <property type="entry name" value="ADH-like_N"/>
</dbReference>
<dbReference type="Gene3D" id="3.40.50.720">
    <property type="entry name" value="NAD(P)-binding Rossmann-like Domain"/>
    <property type="match status" value="1"/>
</dbReference>
<comment type="cofactor">
    <cofactor evidence="1">
        <name>Zn(2+)</name>
        <dbReference type="ChEBI" id="CHEBI:29105"/>
    </cofactor>
</comment>
<dbReference type="InterPro" id="IPR013149">
    <property type="entry name" value="ADH-like_C"/>
</dbReference>
<dbReference type="SUPFAM" id="SSF50129">
    <property type="entry name" value="GroES-like"/>
    <property type="match status" value="1"/>
</dbReference>
<evidence type="ECO:0000259" key="7">
    <source>
        <dbReference type="Pfam" id="PF08240"/>
    </source>
</evidence>
<dbReference type="AlphaFoldDB" id="A0A1F6CXZ5"/>
<gene>
    <name evidence="8" type="ORF">A3F84_04820</name>
</gene>
<keyword evidence="3" id="KW-0479">Metal-binding</keyword>
<dbReference type="Pfam" id="PF08240">
    <property type="entry name" value="ADH_N"/>
    <property type="match status" value="1"/>
</dbReference>
<evidence type="ECO:0000256" key="5">
    <source>
        <dbReference type="ARBA" id="ARBA00023002"/>
    </source>
</evidence>
<reference evidence="8 9" key="1">
    <citation type="journal article" date="2016" name="Nat. Commun.">
        <title>Thousands of microbial genomes shed light on interconnected biogeochemical processes in an aquifer system.</title>
        <authorList>
            <person name="Anantharaman K."/>
            <person name="Brown C.T."/>
            <person name="Hug L.A."/>
            <person name="Sharon I."/>
            <person name="Castelle C.J."/>
            <person name="Probst A.J."/>
            <person name="Thomas B.C."/>
            <person name="Singh A."/>
            <person name="Wilkins M.J."/>
            <person name="Karaoz U."/>
            <person name="Brodie E.L."/>
            <person name="Williams K.H."/>
            <person name="Hubbard S.S."/>
            <person name="Banfield J.F."/>
        </authorList>
    </citation>
    <scope>NUCLEOTIDE SEQUENCE [LARGE SCALE GENOMIC DNA]</scope>
    <source>
        <strain evidence="9">RIFCSPLOWO2_12_FULL_64_10</strain>
    </source>
</reference>
<feature type="domain" description="Alcohol dehydrogenase-like N-terminal" evidence="7">
    <location>
        <begin position="43"/>
        <end position="83"/>
    </location>
</feature>
<dbReference type="InterPro" id="IPR011032">
    <property type="entry name" value="GroES-like_sf"/>
</dbReference>
<dbReference type="SUPFAM" id="SSF51735">
    <property type="entry name" value="NAD(P)-binding Rossmann-fold domains"/>
    <property type="match status" value="1"/>
</dbReference>
<comment type="similarity">
    <text evidence="2">Belongs to the zinc-containing alcohol dehydrogenase family.</text>
</comment>
<evidence type="ECO:0000256" key="3">
    <source>
        <dbReference type="ARBA" id="ARBA00022723"/>
    </source>
</evidence>
<protein>
    <submittedName>
        <fullName evidence="8">Uncharacterized protein</fullName>
    </submittedName>
</protein>
<evidence type="ECO:0000256" key="2">
    <source>
        <dbReference type="ARBA" id="ARBA00008072"/>
    </source>
</evidence>
<dbReference type="EMBL" id="MFKF01000115">
    <property type="protein sequence ID" value="OGG53987.1"/>
    <property type="molecule type" value="Genomic_DNA"/>
</dbReference>
<dbReference type="GO" id="GO:0016491">
    <property type="term" value="F:oxidoreductase activity"/>
    <property type="evidence" value="ECO:0007669"/>
    <property type="project" value="UniProtKB-KW"/>
</dbReference>
<dbReference type="PANTHER" id="PTHR43350:SF19">
    <property type="entry name" value="D-GULOSIDE 3-DEHYDROGENASE"/>
    <property type="match status" value="1"/>
</dbReference>
<name>A0A1F6CXZ5_HANXR</name>
<dbReference type="Proteomes" id="UP000178606">
    <property type="component" value="Unassembled WGS sequence"/>
</dbReference>
<accession>A0A1F6CXZ5</accession>
<evidence type="ECO:0000256" key="1">
    <source>
        <dbReference type="ARBA" id="ARBA00001947"/>
    </source>
</evidence>
<evidence type="ECO:0000313" key="8">
    <source>
        <dbReference type="EMBL" id="OGG53987.1"/>
    </source>
</evidence>
<evidence type="ECO:0000313" key="9">
    <source>
        <dbReference type="Proteomes" id="UP000178606"/>
    </source>
</evidence>
<keyword evidence="5" id="KW-0560">Oxidoreductase</keyword>
<dbReference type="Pfam" id="PF00107">
    <property type="entry name" value="ADH_zinc_N"/>
    <property type="match status" value="1"/>
</dbReference>
<dbReference type="GO" id="GO:0046872">
    <property type="term" value="F:metal ion binding"/>
    <property type="evidence" value="ECO:0007669"/>
    <property type="project" value="UniProtKB-KW"/>
</dbReference>
<evidence type="ECO:0000259" key="6">
    <source>
        <dbReference type="Pfam" id="PF00107"/>
    </source>
</evidence>
<organism evidence="8 9">
    <name type="scientific">Handelsmanbacteria sp. (strain RIFCSPLOWO2_12_FULL_64_10)</name>
    <dbReference type="NCBI Taxonomy" id="1817868"/>
    <lineage>
        <taxon>Bacteria</taxon>
        <taxon>Candidatus Handelsmaniibacteriota</taxon>
    </lineage>
</organism>
<evidence type="ECO:0000256" key="4">
    <source>
        <dbReference type="ARBA" id="ARBA00022833"/>
    </source>
</evidence>
<feature type="domain" description="Alcohol dehydrogenase-like C-terminal" evidence="6">
    <location>
        <begin position="149"/>
        <end position="280"/>
    </location>
</feature>
<sequence>MKRVAKFDGPCNVGVEEVEVPQISSTQVLIRAVVSLISRGSEIWRRYILPGPVDHAIMGYSLSGVVEAVGGQVTEFSPGDRVAALAPHAEFVAVEVVNSPHKPPVVRLPDAVSFEAGTFWPLATSSVLWVRETTVQKGDTMVILGQGLVGSGCLQVARADGLARLIAVDALPLRCDLARRLGADEVVDALAEDPVAAVKRLTGGDGAEVVVEAVGGRAGAKAFAQAQDMVRRGGLLQVIGLYENEPLPLDSGKIQGRRLVGGYLRGDLRPQASDRALSLLAERKIHVEDMITHRFPFDRASEAFDLLYNRLGETMAVMLVWG</sequence>